<evidence type="ECO:0000256" key="2">
    <source>
        <dbReference type="RuleBase" id="RU004328"/>
    </source>
</evidence>
<comment type="similarity">
    <text evidence="1 2">Belongs to the RNase T2 family.</text>
</comment>
<keyword evidence="5" id="KW-1185">Reference proteome</keyword>
<comment type="caution">
    <text evidence="4">The sequence shown here is derived from an EMBL/GenBank/DDBJ whole genome shotgun (WGS) entry which is preliminary data.</text>
</comment>
<dbReference type="Gene3D" id="3.90.730.10">
    <property type="entry name" value="Ribonuclease T2-like"/>
    <property type="match status" value="1"/>
</dbReference>
<accession>A0ABR2VL01</accession>
<feature type="chain" id="PRO_5047128780" evidence="3">
    <location>
        <begin position="21"/>
        <end position="196"/>
    </location>
</feature>
<feature type="signal peptide" evidence="3">
    <location>
        <begin position="1"/>
        <end position="20"/>
    </location>
</feature>
<dbReference type="Proteomes" id="UP001479436">
    <property type="component" value="Unassembled WGS sequence"/>
</dbReference>
<evidence type="ECO:0000313" key="4">
    <source>
        <dbReference type="EMBL" id="KAK9674775.1"/>
    </source>
</evidence>
<name>A0ABR2VL01_9FUNG</name>
<dbReference type="InterPro" id="IPR001568">
    <property type="entry name" value="RNase_T2-like"/>
</dbReference>
<keyword evidence="3" id="KW-0732">Signal</keyword>
<organism evidence="4 5">
    <name type="scientific">Basidiobolus ranarum</name>
    <dbReference type="NCBI Taxonomy" id="34480"/>
    <lineage>
        <taxon>Eukaryota</taxon>
        <taxon>Fungi</taxon>
        <taxon>Fungi incertae sedis</taxon>
        <taxon>Zoopagomycota</taxon>
        <taxon>Entomophthoromycotina</taxon>
        <taxon>Basidiobolomycetes</taxon>
        <taxon>Basidiobolales</taxon>
        <taxon>Basidiobolaceae</taxon>
        <taxon>Basidiobolus</taxon>
    </lineage>
</organism>
<dbReference type="PANTHER" id="PTHR11240">
    <property type="entry name" value="RIBONUCLEASE T2"/>
    <property type="match status" value="1"/>
</dbReference>
<dbReference type="InterPro" id="IPR036430">
    <property type="entry name" value="RNase_T2-like_sf"/>
</dbReference>
<dbReference type="EMBL" id="JASJQH010010005">
    <property type="protein sequence ID" value="KAK9674775.1"/>
    <property type="molecule type" value="Genomic_DNA"/>
</dbReference>
<dbReference type="Pfam" id="PF00445">
    <property type="entry name" value="Ribonuclease_T2"/>
    <property type="match status" value="1"/>
</dbReference>
<sequence>MKLSTFLTFGALASSVAILAQESYPIDSISCAVSNADSCCVPSYGVIVLTQQWIPGYGPKDAFTLHVLWPNTCSGGQGPADGCDTSRAYKNVGTNLQSFNSSLYSQMNTYWTSYNSDNGVFCPKCYGSSYQKHEDMIDYFQSVLSLRSKYNLHGALAKADIVPGGTYTQTAMANAIKSALGITPYFKCKSGTINEI</sequence>
<proteinExistence type="inferred from homology"/>
<dbReference type="PANTHER" id="PTHR11240:SF22">
    <property type="entry name" value="RIBONUCLEASE T2"/>
    <property type="match status" value="1"/>
</dbReference>
<reference evidence="4 5" key="1">
    <citation type="submission" date="2023-04" db="EMBL/GenBank/DDBJ databases">
        <title>Genome of Basidiobolus ranarum AG-B5.</title>
        <authorList>
            <person name="Stajich J.E."/>
            <person name="Carter-House D."/>
            <person name="Gryganskyi A."/>
        </authorList>
    </citation>
    <scope>NUCLEOTIDE SEQUENCE [LARGE SCALE GENOMIC DNA]</scope>
    <source>
        <strain evidence="4 5">AG-B5</strain>
    </source>
</reference>
<evidence type="ECO:0000256" key="3">
    <source>
        <dbReference type="SAM" id="SignalP"/>
    </source>
</evidence>
<gene>
    <name evidence="4" type="ORF">K7432_016896</name>
</gene>
<evidence type="ECO:0000256" key="1">
    <source>
        <dbReference type="ARBA" id="ARBA00007469"/>
    </source>
</evidence>
<protein>
    <submittedName>
        <fullName evidence="4">Uncharacterized protein</fullName>
    </submittedName>
</protein>
<dbReference type="SUPFAM" id="SSF55895">
    <property type="entry name" value="Ribonuclease Rh-like"/>
    <property type="match status" value="1"/>
</dbReference>
<evidence type="ECO:0000313" key="5">
    <source>
        <dbReference type="Proteomes" id="UP001479436"/>
    </source>
</evidence>